<dbReference type="Proteomes" id="UP000230233">
    <property type="component" value="Chromosome V"/>
</dbReference>
<keyword evidence="3" id="KW-1185">Reference proteome</keyword>
<evidence type="ECO:0000313" key="3">
    <source>
        <dbReference type="Proteomes" id="UP000230233"/>
    </source>
</evidence>
<dbReference type="InterPro" id="IPR012885">
    <property type="entry name" value="F-box_Sdz-33"/>
</dbReference>
<dbReference type="InterPro" id="IPR053222">
    <property type="entry name" value="Zygotic_Embryogenesis-Asso"/>
</dbReference>
<dbReference type="PANTHER" id="PTHR22899:SF0">
    <property type="entry name" value="F-BOX ASSOCIATED DOMAIN-CONTAINING PROTEIN-RELATED"/>
    <property type="match status" value="1"/>
</dbReference>
<evidence type="ECO:0000313" key="2">
    <source>
        <dbReference type="EMBL" id="PIC30352.1"/>
    </source>
</evidence>
<proteinExistence type="predicted"/>
<organism evidence="2 3">
    <name type="scientific">Caenorhabditis nigoni</name>
    <dbReference type="NCBI Taxonomy" id="1611254"/>
    <lineage>
        <taxon>Eukaryota</taxon>
        <taxon>Metazoa</taxon>
        <taxon>Ecdysozoa</taxon>
        <taxon>Nematoda</taxon>
        <taxon>Chromadorea</taxon>
        <taxon>Rhabditida</taxon>
        <taxon>Rhabditina</taxon>
        <taxon>Rhabditomorpha</taxon>
        <taxon>Rhabditoidea</taxon>
        <taxon>Rhabditidae</taxon>
        <taxon>Peloderinae</taxon>
        <taxon>Caenorhabditis</taxon>
    </lineage>
</organism>
<dbReference type="Pfam" id="PF00646">
    <property type="entry name" value="F-box"/>
    <property type="match status" value="1"/>
</dbReference>
<dbReference type="Pfam" id="PF07735">
    <property type="entry name" value="FBA_2"/>
    <property type="match status" value="2"/>
</dbReference>
<protein>
    <recommendedName>
        <fullName evidence="1">F-box domain-containing protein</fullName>
    </recommendedName>
</protein>
<dbReference type="EMBL" id="PDUG01000005">
    <property type="protein sequence ID" value="PIC30352.1"/>
    <property type="molecule type" value="Genomic_DNA"/>
</dbReference>
<comment type="caution">
    <text evidence="2">The sequence shown here is derived from an EMBL/GenBank/DDBJ whole genome shotgun (WGS) entry which is preliminary data.</text>
</comment>
<evidence type="ECO:0000259" key="1">
    <source>
        <dbReference type="PROSITE" id="PS50181"/>
    </source>
</evidence>
<dbReference type="AlphaFoldDB" id="A0A2G5TSU9"/>
<dbReference type="InterPro" id="IPR001810">
    <property type="entry name" value="F-box_dom"/>
</dbReference>
<feature type="domain" description="F-box" evidence="1">
    <location>
        <begin position="2"/>
        <end position="49"/>
    </location>
</feature>
<gene>
    <name evidence="2" type="primary">Cnig_chr_V.g21617</name>
    <name evidence="2" type="ORF">B9Z55_021617</name>
</gene>
<dbReference type="PANTHER" id="PTHR22899">
    <property type="entry name" value="CYCLIN-RELATED F-BOX FAMILY"/>
    <property type="match status" value="1"/>
</dbReference>
<sequence>MPIRILSLPVKDLQYVINSMDVIDSISFSLCSKRTKNLVKASNRKIDFLRYPRRGTLHIFAQVRENFIRFNISTPESHYFNVFDSCIEFAQGKFWRKPEFTIGDWVSHILSIFNKSMVDDLVICDDCPIFFVDNVKQVFRKCEELRIRGNCSRQLTNSTFFKLAPISEQVNIGSNIFEDENDISKFMSLNLKTLIFDDFENPFRLTAGDLMSLNIEEVLMGTGNISERELNRFLKLWMKSNHRFDRKKLITQHSRVKYKEDQIFKDWEKPFELDLSDLLAANSIHLSISTATITDKELNRFLKIWMKSNNKFYRPEYIEMFLDKEINREEVLRGIKDEAVDGHRRKYRLKRLDGKELLIFVRSWHVTIEFR</sequence>
<accession>A0A2G5TSU9</accession>
<reference evidence="3" key="1">
    <citation type="submission" date="2017-10" db="EMBL/GenBank/DDBJ databases">
        <title>Rapid genome shrinkage in a self-fertile nematode reveals novel sperm competition proteins.</title>
        <authorList>
            <person name="Yin D."/>
            <person name="Schwarz E.M."/>
            <person name="Thomas C.G."/>
            <person name="Felde R.L."/>
            <person name="Korf I.F."/>
            <person name="Cutter A.D."/>
            <person name="Schartner C.M."/>
            <person name="Ralston E.J."/>
            <person name="Meyer B.J."/>
            <person name="Haag E.S."/>
        </authorList>
    </citation>
    <scope>NUCLEOTIDE SEQUENCE [LARGE SCALE GENOMIC DNA]</scope>
    <source>
        <strain evidence="3">JU1422</strain>
    </source>
</reference>
<name>A0A2G5TSU9_9PELO</name>
<dbReference type="PROSITE" id="PS50181">
    <property type="entry name" value="FBOX"/>
    <property type="match status" value="1"/>
</dbReference>